<keyword evidence="4 11" id="KW-0067">ATP-binding</keyword>
<feature type="domain" description="ABC transporter" evidence="9">
    <location>
        <begin position="335"/>
        <end position="560"/>
    </location>
</feature>
<keyword evidence="5 8" id="KW-1133">Transmembrane helix</keyword>
<dbReference type="STRING" id="471853.Bcav_1614"/>
<dbReference type="InterPro" id="IPR003439">
    <property type="entry name" value="ABC_transporter-like_ATP-bd"/>
</dbReference>
<keyword evidence="2 8" id="KW-0812">Transmembrane</keyword>
<dbReference type="SUPFAM" id="SSF90123">
    <property type="entry name" value="ABC transporter transmembrane region"/>
    <property type="match status" value="1"/>
</dbReference>
<dbReference type="HOGENOM" id="CLU_000604_84_9_11"/>
<feature type="domain" description="ABC transmembrane type-1" evidence="10">
    <location>
        <begin position="21"/>
        <end position="302"/>
    </location>
</feature>
<dbReference type="PROSITE" id="PS50893">
    <property type="entry name" value="ABC_TRANSPORTER_2"/>
    <property type="match status" value="1"/>
</dbReference>
<reference evidence="11 12" key="1">
    <citation type="journal article" date="2009" name="Stand. Genomic Sci.">
        <title>Complete genome sequence of Beutenbergia cavernae type strain (HKI 0122).</title>
        <authorList>
            <person name="Land M."/>
            <person name="Pukall R."/>
            <person name="Abt B."/>
            <person name="Goker M."/>
            <person name="Rohde M."/>
            <person name="Glavina Del Rio T."/>
            <person name="Tice H."/>
            <person name="Copeland A."/>
            <person name="Cheng J.F."/>
            <person name="Lucas S."/>
            <person name="Chen F."/>
            <person name="Nolan M."/>
            <person name="Bruce D."/>
            <person name="Goodwin L."/>
            <person name="Pitluck S."/>
            <person name="Ivanova N."/>
            <person name="Mavromatis K."/>
            <person name="Ovchinnikova G."/>
            <person name="Pati A."/>
            <person name="Chen A."/>
            <person name="Palaniappan K."/>
            <person name="Hauser L."/>
            <person name="Chang Y.J."/>
            <person name="Jefferies C.C."/>
            <person name="Saunders E."/>
            <person name="Brettin T."/>
            <person name="Detter J.C."/>
            <person name="Han C."/>
            <person name="Chain P."/>
            <person name="Bristow J."/>
            <person name="Eisen J.A."/>
            <person name="Markowitz V."/>
            <person name="Hugenholtz P."/>
            <person name="Kyrpides N.C."/>
            <person name="Klenk H.P."/>
            <person name="Lapidus A."/>
        </authorList>
    </citation>
    <scope>NUCLEOTIDE SEQUENCE [LARGE SCALE GENOMIC DNA]</scope>
    <source>
        <strain evidence="12">ATCC BAA-8 / DSM 12333 / NBRC 16432</strain>
    </source>
</reference>
<dbReference type="GO" id="GO:0016887">
    <property type="term" value="F:ATP hydrolysis activity"/>
    <property type="evidence" value="ECO:0007669"/>
    <property type="project" value="InterPro"/>
</dbReference>
<keyword evidence="6 8" id="KW-0472">Membrane</keyword>
<dbReference type="GO" id="GO:0005886">
    <property type="term" value="C:plasma membrane"/>
    <property type="evidence" value="ECO:0007669"/>
    <property type="project" value="UniProtKB-SubCell"/>
</dbReference>
<feature type="transmembrane region" description="Helical" evidence="8">
    <location>
        <begin position="133"/>
        <end position="152"/>
    </location>
</feature>
<dbReference type="InterPro" id="IPR027417">
    <property type="entry name" value="P-loop_NTPase"/>
</dbReference>
<dbReference type="SUPFAM" id="SSF52540">
    <property type="entry name" value="P-loop containing nucleoside triphosphate hydrolases"/>
    <property type="match status" value="1"/>
</dbReference>
<dbReference type="InterPro" id="IPR039421">
    <property type="entry name" value="Type_1_exporter"/>
</dbReference>
<feature type="transmembrane region" description="Helical" evidence="8">
    <location>
        <begin position="240"/>
        <end position="265"/>
    </location>
</feature>
<evidence type="ECO:0000256" key="4">
    <source>
        <dbReference type="ARBA" id="ARBA00022840"/>
    </source>
</evidence>
<dbReference type="PANTHER" id="PTHR24221">
    <property type="entry name" value="ATP-BINDING CASSETTE SUB-FAMILY B"/>
    <property type="match status" value="1"/>
</dbReference>
<dbReference type="PROSITE" id="PS50929">
    <property type="entry name" value="ABC_TM1F"/>
    <property type="match status" value="1"/>
</dbReference>
<evidence type="ECO:0000313" key="11">
    <source>
        <dbReference type="EMBL" id="ACQ79870.1"/>
    </source>
</evidence>
<accession>C5C3H1</accession>
<feature type="transmembrane region" description="Helical" evidence="8">
    <location>
        <begin position="158"/>
        <end position="178"/>
    </location>
</feature>
<dbReference type="InterPro" id="IPR036640">
    <property type="entry name" value="ABC1_TM_sf"/>
</dbReference>
<evidence type="ECO:0000259" key="10">
    <source>
        <dbReference type="PROSITE" id="PS50929"/>
    </source>
</evidence>
<evidence type="ECO:0000256" key="5">
    <source>
        <dbReference type="ARBA" id="ARBA00022989"/>
    </source>
</evidence>
<feature type="region of interest" description="Disordered" evidence="7">
    <location>
        <begin position="536"/>
        <end position="560"/>
    </location>
</feature>
<dbReference type="KEGG" id="bcv:Bcav_1614"/>
<dbReference type="Proteomes" id="UP000007962">
    <property type="component" value="Chromosome"/>
</dbReference>
<keyword evidence="3" id="KW-0547">Nucleotide-binding</keyword>
<evidence type="ECO:0000313" key="12">
    <source>
        <dbReference type="Proteomes" id="UP000007962"/>
    </source>
</evidence>
<evidence type="ECO:0000256" key="8">
    <source>
        <dbReference type="SAM" id="Phobius"/>
    </source>
</evidence>
<dbReference type="GO" id="GO:0045454">
    <property type="term" value="P:cell redox homeostasis"/>
    <property type="evidence" value="ECO:0007669"/>
    <property type="project" value="InterPro"/>
</dbReference>
<dbReference type="Gene3D" id="3.40.50.300">
    <property type="entry name" value="P-loop containing nucleotide triphosphate hydrolases"/>
    <property type="match status" value="1"/>
</dbReference>
<sequence>MGDLRRAVALLALPRWPLVRALLLGSLALASAVGLAAASAWLIARASQMPPVLHLTVAVVSVRALGISRGVLRYLERLAGHDVALRGVVNLRTTVYERLAGGRTEVLASVRRGDLLARTGVDVDDVGDVVVRALLPAGVAVIVSAGSVVLVACFSPAAAAVLAVCLAVNGLAVPALAARRDAATEAARVGARARIAAAASRLVDDAAELAVDGRRGDVVTALRSAEADLAAAQRESARPVAAAAAVSALSTGVAVLGALVVGITAHVAGGLAATELAVVVLVPLAAFEATNALPAAATQLRRSSAAAARIMALLDAAGPAPADAATGGTTGAGRITARGLSWGWPGGPALGSGLDLDVDPGRSVAIVGPSGVGKTTLLLTLAGLLPPRAGTVRIDDVDPYLLRGPARSARVAFTAEDAHVFATSVLENLRVARGDVQPAEARAALDRAGIGAWVGALPGGLEEDLGEDGAAVSGGERRRLLLARALLAPAPVLLLDEPAEHLEPERADALVTDLLAASDDRTVVLVTHRREPLGAADAVLELSDHDERGERADEAGRREE</sequence>
<evidence type="ECO:0000256" key="7">
    <source>
        <dbReference type="SAM" id="MobiDB-lite"/>
    </source>
</evidence>
<feature type="transmembrane region" description="Helical" evidence="8">
    <location>
        <begin position="49"/>
        <end position="67"/>
    </location>
</feature>
<organism evidence="11 12">
    <name type="scientific">Beutenbergia cavernae (strain ATCC BAA-8 / DSM 12333 / CCUG 43141 / JCM 11478 / NBRC 16432 / NCIMB 13614 / HKI 0122)</name>
    <dbReference type="NCBI Taxonomy" id="471853"/>
    <lineage>
        <taxon>Bacteria</taxon>
        <taxon>Bacillati</taxon>
        <taxon>Actinomycetota</taxon>
        <taxon>Actinomycetes</taxon>
        <taxon>Micrococcales</taxon>
        <taxon>Beutenbergiaceae</taxon>
        <taxon>Beutenbergia</taxon>
    </lineage>
</organism>
<evidence type="ECO:0000256" key="1">
    <source>
        <dbReference type="ARBA" id="ARBA00004651"/>
    </source>
</evidence>
<dbReference type="InterPro" id="IPR017871">
    <property type="entry name" value="ABC_transporter-like_CS"/>
</dbReference>
<dbReference type="Pfam" id="PF00005">
    <property type="entry name" value="ABC_tran"/>
    <property type="match status" value="1"/>
</dbReference>
<dbReference type="EMBL" id="CP001618">
    <property type="protein sequence ID" value="ACQ79870.1"/>
    <property type="molecule type" value="Genomic_DNA"/>
</dbReference>
<dbReference type="eggNOG" id="COG4987">
    <property type="taxonomic scope" value="Bacteria"/>
</dbReference>
<dbReference type="InterPro" id="IPR014223">
    <property type="entry name" value="ABC_CydC/D"/>
</dbReference>
<proteinExistence type="predicted"/>
<dbReference type="GO" id="GO:0140359">
    <property type="term" value="F:ABC-type transporter activity"/>
    <property type="evidence" value="ECO:0007669"/>
    <property type="project" value="InterPro"/>
</dbReference>
<dbReference type="PROSITE" id="PS00211">
    <property type="entry name" value="ABC_TRANSPORTER_1"/>
    <property type="match status" value="1"/>
</dbReference>
<dbReference type="PANTHER" id="PTHR24221:SF654">
    <property type="entry name" value="ATP-BINDING CASSETTE SUB-FAMILY B MEMBER 6"/>
    <property type="match status" value="1"/>
</dbReference>
<dbReference type="InterPro" id="IPR003593">
    <property type="entry name" value="AAA+_ATPase"/>
</dbReference>
<dbReference type="NCBIfam" id="TIGR02868">
    <property type="entry name" value="CydC"/>
    <property type="match status" value="1"/>
</dbReference>
<evidence type="ECO:0000256" key="3">
    <source>
        <dbReference type="ARBA" id="ARBA00022741"/>
    </source>
</evidence>
<name>C5C3H1_BEUC1</name>
<comment type="subcellular location">
    <subcellularLocation>
        <location evidence="1">Cell membrane</location>
        <topology evidence="1">Multi-pass membrane protein</topology>
    </subcellularLocation>
</comment>
<dbReference type="SMART" id="SM00382">
    <property type="entry name" value="AAA"/>
    <property type="match status" value="1"/>
</dbReference>
<evidence type="ECO:0000256" key="2">
    <source>
        <dbReference type="ARBA" id="ARBA00022692"/>
    </source>
</evidence>
<evidence type="ECO:0000256" key="6">
    <source>
        <dbReference type="ARBA" id="ARBA00023136"/>
    </source>
</evidence>
<gene>
    <name evidence="11" type="ordered locus">Bcav_1614</name>
</gene>
<protein>
    <submittedName>
        <fullName evidence="11">ABC transporter, CydDC cysteine exporter (CydDC-E) family, permease/ATP-binding protein CydC</fullName>
    </submittedName>
</protein>
<dbReference type="RefSeq" id="WP_015882110.1">
    <property type="nucleotide sequence ID" value="NC_012669.1"/>
</dbReference>
<feature type="transmembrane region" description="Helical" evidence="8">
    <location>
        <begin position="21"/>
        <end position="43"/>
    </location>
</feature>
<dbReference type="GO" id="GO:0005524">
    <property type="term" value="F:ATP binding"/>
    <property type="evidence" value="ECO:0007669"/>
    <property type="project" value="UniProtKB-KW"/>
</dbReference>
<dbReference type="InterPro" id="IPR011527">
    <property type="entry name" value="ABC1_TM_dom"/>
</dbReference>
<dbReference type="AlphaFoldDB" id="C5C3H1"/>
<feature type="compositionally biased region" description="Basic and acidic residues" evidence="7">
    <location>
        <begin position="542"/>
        <end position="560"/>
    </location>
</feature>
<keyword evidence="12" id="KW-1185">Reference proteome</keyword>
<dbReference type="GO" id="GO:0034775">
    <property type="term" value="P:glutathione transmembrane transport"/>
    <property type="evidence" value="ECO:0007669"/>
    <property type="project" value="InterPro"/>
</dbReference>
<dbReference type="Gene3D" id="1.20.1560.10">
    <property type="entry name" value="ABC transporter type 1, transmembrane domain"/>
    <property type="match status" value="1"/>
</dbReference>
<evidence type="ECO:0000259" key="9">
    <source>
        <dbReference type="PROSITE" id="PS50893"/>
    </source>
</evidence>